<dbReference type="SUPFAM" id="SSF160355">
    <property type="entry name" value="Bacterial polysaccharide co-polymerase-like"/>
    <property type="match status" value="1"/>
</dbReference>
<feature type="domain" description="Polysaccharide chain length determinant N-terminal" evidence="7">
    <location>
        <begin position="27"/>
        <end position="124"/>
    </location>
</feature>
<evidence type="ECO:0000256" key="6">
    <source>
        <dbReference type="SAM" id="Phobius"/>
    </source>
</evidence>
<dbReference type="Gene3D" id="3.30.1890.10">
    <property type="entry name" value="FepE-like"/>
    <property type="match status" value="1"/>
</dbReference>
<dbReference type="PANTHER" id="PTHR32309:SF13">
    <property type="entry name" value="FERRIC ENTEROBACTIN TRANSPORT PROTEIN FEPE"/>
    <property type="match status" value="1"/>
</dbReference>
<keyword evidence="3 6" id="KW-0812">Transmembrane</keyword>
<dbReference type="NCBIfam" id="NF007699">
    <property type="entry name" value="PRK10381.1"/>
    <property type="match status" value="1"/>
</dbReference>
<name>A0AAE4FGK4_MORMO</name>
<feature type="transmembrane region" description="Helical" evidence="6">
    <location>
        <begin position="43"/>
        <end position="63"/>
    </location>
</feature>
<evidence type="ECO:0000256" key="5">
    <source>
        <dbReference type="ARBA" id="ARBA00023136"/>
    </source>
</evidence>
<dbReference type="InterPro" id="IPR003856">
    <property type="entry name" value="LPS_length_determ_N"/>
</dbReference>
<comment type="caution">
    <text evidence="8">The sequence shown here is derived from an EMBL/GenBank/DDBJ whole genome shotgun (WGS) entry which is preliminary data.</text>
</comment>
<dbReference type="RefSeq" id="WP_310953769.1">
    <property type="nucleotide sequence ID" value="NZ_JAPKIY010000095.1"/>
</dbReference>
<dbReference type="PANTHER" id="PTHR32309">
    <property type="entry name" value="TYROSINE-PROTEIN KINASE"/>
    <property type="match status" value="1"/>
</dbReference>
<dbReference type="AlphaFoldDB" id="A0AAE4FGK4"/>
<evidence type="ECO:0000313" key="8">
    <source>
        <dbReference type="EMBL" id="MDS0900605.1"/>
    </source>
</evidence>
<dbReference type="Proteomes" id="UP001182247">
    <property type="component" value="Unassembled WGS sequence"/>
</dbReference>
<feature type="transmembrane region" description="Helical" evidence="6">
    <location>
        <begin position="340"/>
        <end position="365"/>
    </location>
</feature>
<dbReference type="GO" id="GO:0004713">
    <property type="term" value="F:protein tyrosine kinase activity"/>
    <property type="evidence" value="ECO:0007669"/>
    <property type="project" value="TreeGrafter"/>
</dbReference>
<dbReference type="GO" id="GO:0005886">
    <property type="term" value="C:plasma membrane"/>
    <property type="evidence" value="ECO:0007669"/>
    <property type="project" value="UniProtKB-SubCell"/>
</dbReference>
<dbReference type="EMBL" id="JAPKIY010000095">
    <property type="protein sequence ID" value="MDS0900605.1"/>
    <property type="molecule type" value="Genomic_DNA"/>
</dbReference>
<keyword evidence="2" id="KW-1003">Cell membrane</keyword>
<organism evidence="8 9">
    <name type="scientific">Morganella morganii</name>
    <name type="common">Proteus morganii</name>
    <dbReference type="NCBI Taxonomy" id="582"/>
    <lineage>
        <taxon>Bacteria</taxon>
        <taxon>Pseudomonadati</taxon>
        <taxon>Pseudomonadota</taxon>
        <taxon>Gammaproteobacteria</taxon>
        <taxon>Enterobacterales</taxon>
        <taxon>Morganellaceae</taxon>
        <taxon>Morganella</taxon>
    </lineage>
</organism>
<evidence type="ECO:0000256" key="3">
    <source>
        <dbReference type="ARBA" id="ARBA00022692"/>
    </source>
</evidence>
<gene>
    <name evidence="8" type="primary">wzz(fepE)</name>
    <name evidence="8" type="ORF">OSC06_21970</name>
</gene>
<comment type="subcellular location">
    <subcellularLocation>
        <location evidence="1">Cell membrane</location>
        <topology evidence="1">Multi-pass membrane protein</topology>
    </subcellularLocation>
</comment>
<proteinExistence type="predicted"/>
<evidence type="ECO:0000259" key="7">
    <source>
        <dbReference type="Pfam" id="PF02706"/>
    </source>
</evidence>
<protein>
    <submittedName>
        <fullName evidence="8">LPS O-antigen length regulator Wzz(FepE)</fullName>
    </submittedName>
</protein>
<evidence type="ECO:0000256" key="4">
    <source>
        <dbReference type="ARBA" id="ARBA00022989"/>
    </source>
</evidence>
<evidence type="ECO:0000256" key="2">
    <source>
        <dbReference type="ARBA" id="ARBA00022475"/>
    </source>
</evidence>
<dbReference type="InterPro" id="IPR050445">
    <property type="entry name" value="Bact_polysacc_biosynth/exp"/>
</dbReference>
<dbReference type="Pfam" id="PF02706">
    <property type="entry name" value="Wzz"/>
    <property type="match status" value="1"/>
</dbReference>
<keyword evidence="4 6" id="KW-1133">Transmembrane helix</keyword>
<keyword evidence="5 6" id="KW-0472">Membrane</keyword>
<evidence type="ECO:0000313" key="9">
    <source>
        <dbReference type="Proteomes" id="UP001182247"/>
    </source>
</evidence>
<accession>A0AAE4FGK4</accession>
<reference evidence="8" key="1">
    <citation type="submission" date="2023-02" db="EMBL/GenBank/DDBJ databases">
        <title>Detection, antimicrobial susceptibility and genomic characterization of NDM-producing species of Morganellaceae, Yersiniaceae, and Enterobacteriaceae other than Klebsiella.</title>
        <authorList>
            <person name="Camargo C.H."/>
            <person name="Sacchi C.T."/>
            <person name="Campos K.R."/>
        </authorList>
    </citation>
    <scope>NUCLEOTIDE SEQUENCE</scope>
    <source>
        <strain evidence="8">1189_21</strain>
    </source>
</reference>
<evidence type="ECO:0000256" key="1">
    <source>
        <dbReference type="ARBA" id="ARBA00004651"/>
    </source>
</evidence>
<sequence>MNSNLSKSQYSETNYEHFNDFYLKKNNEIDLFELFSFIYKKKLVIMIVTLFFSIMGVVISNFLPQKWTSEAAITKPMFYELKQLKNILNDLTLVEIDTGVNASSIYQKFINNYNSRVLREEYVASTDYYKKLLLKMSNPTPRDKSKLIERIITTDISLKASNPQKNDSDFDNEIYLSFTAPTSEDAYNLLSGYINFISTKVRAEVKDEIDDQIKRKLNYAQKSLQMDLERVANERKINIQRLKHALEIANAAAIKKPISSEGAQIKDDPDYSIAMGSDALRSKLAIVESITDPTTINLELKNRLYYIQNLEKIKIDNLQFIPFKYTLKPYEPIKKDQPKIILISLAATFLGFILSMIGILIDYMIKNHRKAA</sequence>